<feature type="compositionally biased region" description="Polar residues" evidence="1">
    <location>
        <begin position="119"/>
        <end position="129"/>
    </location>
</feature>
<organism evidence="2 3">
    <name type="scientific">Oidiodendron maius (strain Zn)</name>
    <dbReference type="NCBI Taxonomy" id="913774"/>
    <lineage>
        <taxon>Eukaryota</taxon>
        <taxon>Fungi</taxon>
        <taxon>Dikarya</taxon>
        <taxon>Ascomycota</taxon>
        <taxon>Pezizomycotina</taxon>
        <taxon>Leotiomycetes</taxon>
        <taxon>Leotiomycetes incertae sedis</taxon>
        <taxon>Myxotrichaceae</taxon>
        <taxon>Oidiodendron</taxon>
    </lineage>
</organism>
<feature type="compositionally biased region" description="Basic residues" evidence="1">
    <location>
        <begin position="132"/>
        <end position="145"/>
    </location>
</feature>
<evidence type="ECO:0000256" key="1">
    <source>
        <dbReference type="SAM" id="MobiDB-lite"/>
    </source>
</evidence>
<protein>
    <submittedName>
        <fullName evidence="2">Uncharacterized protein</fullName>
    </submittedName>
</protein>
<dbReference type="HOGENOM" id="CLU_1409183_0_0_1"/>
<reference evidence="3" key="2">
    <citation type="submission" date="2015-01" db="EMBL/GenBank/DDBJ databases">
        <title>Evolutionary Origins and Diversification of the Mycorrhizal Mutualists.</title>
        <authorList>
            <consortium name="DOE Joint Genome Institute"/>
            <consortium name="Mycorrhizal Genomics Consortium"/>
            <person name="Kohler A."/>
            <person name="Kuo A."/>
            <person name="Nagy L.G."/>
            <person name="Floudas D."/>
            <person name="Copeland A."/>
            <person name="Barry K.W."/>
            <person name="Cichocki N."/>
            <person name="Veneault-Fourrey C."/>
            <person name="LaButti K."/>
            <person name="Lindquist E.A."/>
            <person name="Lipzen A."/>
            <person name="Lundell T."/>
            <person name="Morin E."/>
            <person name="Murat C."/>
            <person name="Riley R."/>
            <person name="Ohm R."/>
            <person name="Sun H."/>
            <person name="Tunlid A."/>
            <person name="Henrissat B."/>
            <person name="Grigoriev I.V."/>
            <person name="Hibbett D.S."/>
            <person name="Martin F."/>
        </authorList>
    </citation>
    <scope>NUCLEOTIDE SEQUENCE [LARGE SCALE GENOMIC DNA]</scope>
    <source>
        <strain evidence="3">Zn</strain>
    </source>
</reference>
<keyword evidence="3" id="KW-1185">Reference proteome</keyword>
<gene>
    <name evidence="2" type="ORF">OIDMADRAFT_27904</name>
</gene>
<name>A0A0C3H0N8_OIDMZ</name>
<evidence type="ECO:0000313" key="2">
    <source>
        <dbReference type="EMBL" id="KIN01756.1"/>
    </source>
</evidence>
<proteinExistence type="predicted"/>
<feature type="region of interest" description="Disordered" evidence="1">
    <location>
        <begin position="79"/>
        <end position="193"/>
    </location>
</feature>
<dbReference type="EMBL" id="KN832875">
    <property type="protein sequence ID" value="KIN01756.1"/>
    <property type="molecule type" value="Genomic_DNA"/>
</dbReference>
<dbReference type="InParanoid" id="A0A0C3H0N8"/>
<feature type="compositionally biased region" description="Basic and acidic residues" evidence="1">
    <location>
        <begin position="146"/>
        <end position="163"/>
    </location>
</feature>
<reference evidence="2 3" key="1">
    <citation type="submission" date="2014-04" db="EMBL/GenBank/DDBJ databases">
        <authorList>
            <consortium name="DOE Joint Genome Institute"/>
            <person name="Kuo A."/>
            <person name="Martino E."/>
            <person name="Perotto S."/>
            <person name="Kohler A."/>
            <person name="Nagy L.G."/>
            <person name="Floudas D."/>
            <person name="Copeland A."/>
            <person name="Barry K.W."/>
            <person name="Cichocki N."/>
            <person name="Veneault-Fourrey C."/>
            <person name="LaButti K."/>
            <person name="Lindquist E.A."/>
            <person name="Lipzen A."/>
            <person name="Lundell T."/>
            <person name="Morin E."/>
            <person name="Murat C."/>
            <person name="Sun H."/>
            <person name="Tunlid A."/>
            <person name="Henrissat B."/>
            <person name="Grigoriev I.V."/>
            <person name="Hibbett D.S."/>
            <person name="Martin F."/>
            <person name="Nordberg H.P."/>
            <person name="Cantor M.N."/>
            <person name="Hua S.X."/>
        </authorList>
    </citation>
    <scope>NUCLEOTIDE SEQUENCE [LARGE SCALE GENOMIC DNA]</scope>
    <source>
        <strain evidence="2 3">Zn</strain>
    </source>
</reference>
<dbReference type="Proteomes" id="UP000054321">
    <property type="component" value="Unassembled WGS sequence"/>
</dbReference>
<sequence>MDETAFDAFLVSQKAGFESFLAKCEGISLDEVRKMLSKHCKELQRVLDNYPQLGETKDNRMPATPRLNSRQLRAIPTHTPAGKALSVAGAGTLFKTGSGTKRRAPPPDSDSSPEAVEVNTIQNNASPVPQSAKKRLVSGSKSKKATNKDANDQDAGEKGKHSNEALAAMDPKPPARRRGSGQKIVMNNPFISN</sequence>
<accession>A0A0C3H0N8</accession>
<evidence type="ECO:0000313" key="3">
    <source>
        <dbReference type="Proteomes" id="UP000054321"/>
    </source>
</evidence>
<dbReference type="AlphaFoldDB" id="A0A0C3H0N8"/>